<sequence length="273" mass="31905">MRDIGSIFPLSTVDLCLEKESVTTNPESNHRIYYSLCREALFAVAEKYSDTEKVALIPAYTCQTVIEPLVQLDWKIYYYNITRKLRIDTDYLEQLVKKVRPTIVIVHPYHGMELNRIELKVLWKIKQTGCVLLEDITQCLYTNNRPKVFDYFIGSLRKWFKSPDGGFLETNNLDGIQRPVKENVSFVQKQIDAMYLRSRYFETNDERLKNISIRLSKEAVASVAKGITCHKMSKISLTLMDSENVHQSVNKRFANYNFLFTHINERALGKNRR</sequence>
<organism evidence="1 2">
    <name type="scientific">Hoylesella timonensis</name>
    <dbReference type="NCBI Taxonomy" id="386414"/>
    <lineage>
        <taxon>Bacteria</taxon>
        <taxon>Pseudomonadati</taxon>
        <taxon>Bacteroidota</taxon>
        <taxon>Bacteroidia</taxon>
        <taxon>Bacteroidales</taxon>
        <taxon>Prevotellaceae</taxon>
        <taxon>Hoylesella</taxon>
    </lineage>
</organism>
<gene>
    <name evidence="1" type="ORF">BFS16_03140</name>
</gene>
<name>A0A2K0XNF2_9BACT</name>
<comment type="caution">
    <text evidence="1">The sequence shown here is derived from an EMBL/GenBank/DDBJ whole genome shotgun (WGS) entry which is preliminary data.</text>
</comment>
<evidence type="ECO:0000313" key="2">
    <source>
        <dbReference type="Proteomes" id="UP000236634"/>
    </source>
</evidence>
<dbReference type="Gene3D" id="3.40.640.10">
    <property type="entry name" value="Type I PLP-dependent aspartate aminotransferase-like (Major domain)"/>
    <property type="match status" value="1"/>
</dbReference>
<reference evidence="1 2" key="1">
    <citation type="submission" date="2017-03" db="EMBL/GenBank/DDBJ databases">
        <authorList>
            <person name="Afonso C.L."/>
            <person name="Miller P.J."/>
            <person name="Scott M.A."/>
            <person name="Spackman E."/>
            <person name="Goraichik I."/>
            <person name="Dimitrov K.M."/>
            <person name="Suarez D.L."/>
            <person name="Swayne D.E."/>
        </authorList>
    </citation>
    <scope>NUCLEOTIDE SEQUENCE [LARGE SCALE GENOMIC DNA]</scope>
    <source>
        <strain evidence="1 2">DNF00076</strain>
    </source>
</reference>
<dbReference type="RefSeq" id="WP_103002730.1">
    <property type="nucleotide sequence ID" value="NZ_NBAX01000002.1"/>
</dbReference>
<evidence type="ECO:0000313" key="1">
    <source>
        <dbReference type="EMBL" id="PNP96052.1"/>
    </source>
</evidence>
<proteinExistence type="predicted"/>
<dbReference type="Proteomes" id="UP000236634">
    <property type="component" value="Unassembled WGS sequence"/>
</dbReference>
<dbReference type="InterPro" id="IPR015424">
    <property type="entry name" value="PyrdxlP-dep_Trfase"/>
</dbReference>
<accession>A0A2K0XNF2</accession>
<dbReference type="EMBL" id="NBAX01000002">
    <property type="protein sequence ID" value="PNP96052.1"/>
    <property type="molecule type" value="Genomic_DNA"/>
</dbReference>
<dbReference type="SUPFAM" id="SSF53383">
    <property type="entry name" value="PLP-dependent transferases"/>
    <property type="match status" value="1"/>
</dbReference>
<protein>
    <submittedName>
        <fullName evidence="1">Uncharacterized protein</fullName>
    </submittedName>
</protein>
<dbReference type="InterPro" id="IPR015421">
    <property type="entry name" value="PyrdxlP-dep_Trfase_major"/>
</dbReference>
<dbReference type="AlphaFoldDB" id="A0A2K0XNF2"/>